<dbReference type="Proteomes" id="UP000800035">
    <property type="component" value="Unassembled WGS sequence"/>
</dbReference>
<organism evidence="2 3">
    <name type="scientific">Byssothecium circinans</name>
    <dbReference type="NCBI Taxonomy" id="147558"/>
    <lineage>
        <taxon>Eukaryota</taxon>
        <taxon>Fungi</taxon>
        <taxon>Dikarya</taxon>
        <taxon>Ascomycota</taxon>
        <taxon>Pezizomycotina</taxon>
        <taxon>Dothideomycetes</taxon>
        <taxon>Pleosporomycetidae</taxon>
        <taxon>Pleosporales</taxon>
        <taxon>Massarineae</taxon>
        <taxon>Massarinaceae</taxon>
        <taxon>Byssothecium</taxon>
    </lineage>
</organism>
<evidence type="ECO:0000313" key="3">
    <source>
        <dbReference type="Proteomes" id="UP000800035"/>
    </source>
</evidence>
<dbReference type="EMBL" id="ML976981">
    <property type="protein sequence ID" value="KAF1961339.1"/>
    <property type="molecule type" value="Genomic_DNA"/>
</dbReference>
<gene>
    <name evidence="2" type="ORF">CC80DRAFT_437070</name>
</gene>
<accession>A0A6A5UBL3</accession>
<evidence type="ECO:0000313" key="2">
    <source>
        <dbReference type="EMBL" id="KAF1961339.1"/>
    </source>
</evidence>
<dbReference type="AlphaFoldDB" id="A0A6A5UBL3"/>
<feature type="compositionally biased region" description="Basic and acidic residues" evidence="1">
    <location>
        <begin position="397"/>
        <end position="409"/>
    </location>
</feature>
<keyword evidence="3" id="KW-1185">Reference proteome</keyword>
<evidence type="ECO:0000256" key="1">
    <source>
        <dbReference type="SAM" id="MobiDB-lite"/>
    </source>
</evidence>
<sequence length="409" mass="46166">MSLPYQHLFSTNAVLNVWRNLRHTREQNDLLLTFQYHPDDIRAHRDTKFGKNNAVETVSDEAGRRGAVADGRGSVDGRSIGFVVPWRSMQAQKRELREKEKELAEALVVLAGEVSFTDLPPALQSSLTQNPLIQVRHLAAGLSRQMSKIELQMADNAPFAQGKNLYTGGEIIRKFLSPIQTLFEQKPVPQRMIFELLMELKDLVYAGMVDCEREVLEWELNNFSSFEDLDDTMVRAITPLPPELSTKSQRKEGSGRKLLKRKTSSLVASTPTFWLNDTDEIFFHLESLEATASAMTHLATPIEDFLAKSAITLRRTVPRSIINEHSLQKRKRTGRCAEYARCSKWAGTSWRQGGGCRRGCKNEDEDPEGLPSWHSSSRWFDEKGTYMVGGGKGDINGAREKDVSRLAEV</sequence>
<dbReference type="OrthoDB" id="3886371at2759"/>
<protein>
    <submittedName>
        <fullName evidence="2">Uncharacterized protein</fullName>
    </submittedName>
</protein>
<name>A0A6A5UBL3_9PLEO</name>
<proteinExistence type="predicted"/>
<reference evidence="2" key="1">
    <citation type="journal article" date="2020" name="Stud. Mycol.">
        <title>101 Dothideomycetes genomes: a test case for predicting lifestyles and emergence of pathogens.</title>
        <authorList>
            <person name="Haridas S."/>
            <person name="Albert R."/>
            <person name="Binder M."/>
            <person name="Bloem J."/>
            <person name="Labutti K."/>
            <person name="Salamov A."/>
            <person name="Andreopoulos B."/>
            <person name="Baker S."/>
            <person name="Barry K."/>
            <person name="Bills G."/>
            <person name="Bluhm B."/>
            <person name="Cannon C."/>
            <person name="Castanera R."/>
            <person name="Culley D."/>
            <person name="Daum C."/>
            <person name="Ezra D."/>
            <person name="Gonzalez J."/>
            <person name="Henrissat B."/>
            <person name="Kuo A."/>
            <person name="Liang C."/>
            <person name="Lipzen A."/>
            <person name="Lutzoni F."/>
            <person name="Magnuson J."/>
            <person name="Mondo S."/>
            <person name="Nolan M."/>
            <person name="Ohm R."/>
            <person name="Pangilinan J."/>
            <person name="Park H.-J."/>
            <person name="Ramirez L."/>
            <person name="Alfaro M."/>
            <person name="Sun H."/>
            <person name="Tritt A."/>
            <person name="Yoshinaga Y."/>
            <person name="Zwiers L.-H."/>
            <person name="Turgeon B."/>
            <person name="Goodwin S."/>
            <person name="Spatafora J."/>
            <person name="Crous P."/>
            <person name="Grigoriev I."/>
        </authorList>
    </citation>
    <scope>NUCLEOTIDE SEQUENCE</scope>
    <source>
        <strain evidence="2">CBS 675.92</strain>
    </source>
</reference>
<feature type="region of interest" description="Disordered" evidence="1">
    <location>
        <begin position="390"/>
        <end position="409"/>
    </location>
</feature>